<dbReference type="GO" id="GO:0008667">
    <property type="term" value="F:2,3-dihydro-2,3-dihydroxybenzoate dehydrogenase activity"/>
    <property type="evidence" value="ECO:0007669"/>
    <property type="project" value="InterPro"/>
</dbReference>
<proteinExistence type="inferred from homology"/>
<dbReference type="InterPro" id="IPR020904">
    <property type="entry name" value="Sc_DH/Rdtase_CS"/>
</dbReference>
<dbReference type="SUPFAM" id="SSF51735">
    <property type="entry name" value="NAD(P)-binding Rossmann-fold domains"/>
    <property type="match status" value="1"/>
</dbReference>
<name>F3KZW7_9GAMM</name>
<dbReference type="SMART" id="SM00822">
    <property type="entry name" value="PKS_KR"/>
    <property type="match status" value="1"/>
</dbReference>
<dbReference type="PRINTS" id="PR01397">
    <property type="entry name" value="DHBDHDRGNASE"/>
</dbReference>
<evidence type="ECO:0000256" key="3">
    <source>
        <dbReference type="RuleBase" id="RU000363"/>
    </source>
</evidence>
<comment type="similarity">
    <text evidence="1 3">Belongs to the short-chain dehydrogenases/reductases (SDR) family.</text>
</comment>
<dbReference type="eggNOG" id="COG0300">
    <property type="taxonomic scope" value="Bacteria"/>
</dbReference>
<evidence type="ECO:0000259" key="4">
    <source>
        <dbReference type="SMART" id="SM00822"/>
    </source>
</evidence>
<accession>F3KZW7</accession>
<feature type="domain" description="Ketoreductase" evidence="4">
    <location>
        <begin position="2"/>
        <end position="181"/>
    </location>
</feature>
<dbReference type="Gene3D" id="3.40.50.720">
    <property type="entry name" value="NAD(P)-binding Rossmann-like Domain"/>
    <property type="match status" value="1"/>
</dbReference>
<dbReference type="InterPro" id="IPR036291">
    <property type="entry name" value="NAD(P)-bd_dom_sf"/>
</dbReference>
<evidence type="ECO:0000313" key="5">
    <source>
        <dbReference type="EMBL" id="EGG30333.1"/>
    </source>
</evidence>
<dbReference type="GO" id="GO:0016020">
    <property type="term" value="C:membrane"/>
    <property type="evidence" value="ECO:0007669"/>
    <property type="project" value="TreeGrafter"/>
</dbReference>
<dbReference type="AlphaFoldDB" id="F3KZW7"/>
<dbReference type="STRING" id="2518989.IMCC3088_579"/>
<dbReference type="Proteomes" id="UP000005615">
    <property type="component" value="Unassembled WGS sequence"/>
</dbReference>
<dbReference type="InterPro" id="IPR003560">
    <property type="entry name" value="DHB_DH"/>
</dbReference>
<reference evidence="5 6" key="1">
    <citation type="journal article" date="2011" name="J. Bacteriol.">
        <title>Genome sequence of strain IMCC3088, a proteorhodopsin-containing marine bacterium belonging to the OM60/NOR5 clade.</title>
        <authorList>
            <person name="Jang Y."/>
            <person name="Oh H.M."/>
            <person name="Kang I."/>
            <person name="Lee K."/>
            <person name="Yang S.J."/>
            <person name="Cho J.C."/>
        </authorList>
    </citation>
    <scope>NUCLEOTIDE SEQUENCE [LARGE SCALE GENOMIC DNA]</scope>
    <source>
        <strain evidence="5 6">IMCC3088</strain>
    </source>
</reference>
<dbReference type="Pfam" id="PF00106">
    <property type="entry name" value="adh_short"/>
    <property type="match status" value="1"/>
</dbReference>
<dbReference type="PANTHER" id="PTHR44196">
    <property type="entry name" value="DEHYDROGENASE/REDUCTASE SDR FAMILY MEMBER 7B"/>
    <property type="match status" value="1"/>
</dbReference>
<evidence type="ECO:0000313" key="6">
    <source>
        <dbReference type="Proteomes" id="UP000005615"/>
    </source>
</evidence>
<dbReference type="PROSITE" id="PS00061">
    <property type="entry name" value="ADH_SHORT"/>
    <property type="match status" value="1"/>
</dbReference>
<comment type="caution">
    <text evidence="5">The sequence shown here is derived from an EMBL/GenBank/DDBJ whole genome shotgun (WGS) entry which is preliminary data.</text>
</comment>
<evidence type="ECO:0000256" key="2">
    <source>
        <dbReference type="ARBA" id="ARBA00023002"/>
    </source>
</evidence>
<sequence length="251" mass="27365">MMITGAARGIGLTTARYFAEKGWRVGLYDRDSEAIAEVLQQPEFGRCFGGVCDVTDDESVTYALQHFAEQTHDVMDVLVNNAGVLSAGYFEELDLKEQNKMIEVNVLGVMRMAHAAFPLLSDTPGSTLVNLCSVSSIHGVPTLAIYSASKFFVNGFTEALALEWERHGIHVTCVKPPIINTQMGAAAGMYLSDTPVPKLEPIVVAETIEKAIHRGGTSHVIGTGSKIWGLLDRWLPEAGREWVARKVLGFK</sequence>
<keyword evidence="6" id="KW-1185">Reference proteome</keyword>
<gene>
    <name evidence="5" type="ORF">IMCC3088_579</name>
</gene>
<dbReference type="InterPro" id="IPR057326">
    <property type="entry name" value="KR_dom"/>
</dbReference>
<dbReference type="GO" id="GO:0019290">
    <property type="term" value="P:siderophore biosynthetic process"/>
    <property type="evidence" value="ECO:0007669"/>
    <property type="project" value="InterPro"/>
</dbReference>
<dbReference type="PANTHER" id="PTHR44196:SF1">
    <property type="entry name" value="DEHYDROGENASE_REDUCTASE SDR FAMILY MEMBER 7B"/>
    <property type="match status" value="1"/>
</dbReference>
<dbReference type="EMBL" id="AEIG01000016">
    <property type="protein sequence ID" value="EGG30333.1"/>
    <property type="molecule type" value="Genomic_DNA"/>
</dbReference>
<dbReference type="PRINTS" id="PR00080">
    <property type="entry name" value="SDRFAMILY"/>
</dbReference>
<evidence type="ECO:0000256" key="1">
    <source>
        <dbReference type="ARBA" id="ARBA00006484"/>
    </source>
</evidence>
<dbReference type="InterPro" id="IPR002347">
    <property type="entry name" value="SDR_fam"/>
</dbReference>
<keyword evidence="2" id="KW-0560">Oxidoreductase</keyword>
<organism evidence="5 6">
    <name type="scientific">Aequoribacter fuscus</name>
    <dbReference type="NCBI Taxonomy" id="2518989"/>
    <lineage>
        <taxon>Bacteria</taxon>
        <taxon>Pseudomonadati</taxon>
        <taxon>Pseudomonadota</taxon>
        <taxon>Gammaproteobacteria</taxon>
        <taxon>Cellvibrionales</taxon>
        <taxon>Halieaceae</taxon>
        <taxon>Aequoribacter</taxon>
    </lineage>
</organism>
<protein>
    <submittedName>
        <fullName evidence="5">Short-chain dehydrogenase/reductase SDR</fullName>
    </submittedName>
</protein>